<dbReference type="InterPro" id="IPR005651">
    <property type="entry name" value="Trm112-like"/>
</dbReference>
<dbReference type="EMBL" id="CP017480">
    <property type="protein sequence ID" value="APG04752.1"/>
    <property type="molecule type" value="Genomic_DNA"/>
</dbReference>
<evidence type="ECO:0000313" key="1">
    <source>
        <dbReference type="EMBL" id="APG04752.1"/>
    </source>
</evidence>
<keyword evidence="2" id="KW-1185">Reference proteome</keyword>
<protein>
    <submittedName>
        <fullName evidence="1">Uncharacterized protein</fullName>
    </submittedName>
</protein>
<sequence length="96" mass="10248">MDKRLIDILCCPVSKRPLRPLTATERDNLNGAIRAGSLETVAGEKIAEPITEGLITTDGKLVYRVEDGIPVMLPEAGIGTTQLQGFTTESGLAQNP</sequence>
<accession>A0A0G9HEP0</accession>
<dbReference type="AlphaFoldDB" id="A0A0G9HEP0"/>
<dbReference type="KEGG" id="lrz:BJI69_13160"/>
<gene>
    <name evidence="1" type="ORF">BJI69_13160</name>
</gene>
<dbReference type="PATRIC" id="fig|1440763.5.peg.438"/>
<evidence type="ECO:0000313" key="2">
    <source>
        <dbReference type="Proteomes" id="UP000182987"/>
    </source>
</evidence>
<name>A0A0G9HEP0_9GAMM</name>
<dbReference type="OrthoDB" id="9812205at2"/>
<organism evidence="1 2">
    <name type="scientific">Luteibacter rhizovicinus DSM 16549</name>
    <dbReference type="NCBI Taxonomy" id="1440763"/>
    <lineage>
        <taxon>Bacteria</taxon>
        <taxon>Pseudomonadati</taxon>
        <taxon>Pseudomonadota</taxon>
        <taxon>Gammaproteobacteria</taxon>
        <taxon>Lysobacterales</taxon>
        <taxon>Rhodanobacteraceae</taxon>
        <taxon>Luteibacter</taxon>
    </lineage>
</organism>
<dbReference type="Gene3D" id="2.20.25.10">
    <property type="match status" value="1"/>
</dbReference>
<dbReference type="RefSeq" id="WP_046966421.1">
    <property type="nucleotide sequence ID" value="NZ_CP017480.1"/>
</dbReference>
<dbReference type="Proteomes" id="UP000182987">
    <property type="component" value="Chromosome"/>
</dbReference>
<dbReference type="Pfam" id="PF03966">
    <property type="entry name" value="Trm112p"/>
    <property type="match status" value="1"/>
</dbReference>
<dbReference type="SUPFAM" id="SSF158997">
    <property type="entry name" value="Trm112p-like"/>
    <property type="match status" value="1"/>
</dbReference>
<reference evidence="2" key="1">
    <citation type="submission" date="2016-09" db="EMBL/GenBank/DDBJ databases">
        <authorList>
            <person name="Lysoe E."/>
        </authorList>
    </citation>
    <scope>NUCLEOTIDE SEQUENCE [LARGE SCALE GENOMIC DNA]</scope>
    <source>
        <strain evidence="2">LJ96T</strain>
    </source>
</reference>
<proteinExistence type="predicted"/>
<dbReference type="STRING" id="1440763.BJI69_13160"/>